<evidence type="ECO:0000256" key="2">
    <source>
        <dbReference type="ARBA" id="ARBA00009765"/>
    </source>
</evidence>
<dbReference type="SUPFAM" id="SSF144083">
    <property type="entry name" value="Magnesium transport protein CorA, transmembrane region"/>
    <property type="match status" value="1"/>
</dbReference>
<keyword evidence="4" id="KW-1003">Cell membrane</keyword>
<evidence type="ECO:0000256" key="6">
    <source>
        <dbReference type="ARBA" id="ARBA00022989"/>
    </source>
</evidence>
<feature type="transmembrane region" description="Helical" evidence="8">
    <location>
        <begin position="328"/>
        <end position="348"/>
    </location>
</feature>
<dbReference type="AlphaFoldDB" id="A0A0F9LYU9"/>
<name>A0A0F9LYU9_9ZZZZ</name>
<dbReference type="GO" id="GO:0015087">
    <property type="term" value="F:cobalt ion transmembrane transporter activity"/>
    <property type="evidence" value="ECO:0007669"/>
    <property type="project" value="InterPro"/>
</dbReference>
<protein>
    <recommendedName>
        <fullName evidence="10">Magnesium transport protein CorA</fullName>
    </recommendedName>
</protein>
<dbReference type="FunFam" id="1.20.58.340:FF:000012">
    <property type="entry name" value="Magnesium transport protein CorA"/>
    <property type="match status" value="1"/>
</dbReference>
<keyword evidence="6 8" id="KW-1133">Transmembrane helix</keyword>
<evidence type="ECO:0000313" key="9">
    <source>
        <dbReference type="EMBL" id="KKM62222.1"/>
    </source>
</evidence>
<dbReference type="Gene3D" id="1.20.58.340">
    <property type="entry name" value="Magnesium transport protein CorA, transmembrane region"/>
    <property type="match status" value="2"/>
</dbReference>
<sequence>MGKKKSSIIKTLGLSPGTVVYIGSKTDSDLYINVLDFNQDFIEEKELNTIEDAFPFIDTDPVSWININGLNNTEAIEKIGSHYQLHPLIIEDIANTHQRPKIEEYEHYIFVALKMLYFDTNENLSVEHISLILGNNYVMSFQETEGDVFDPIRERLRTKKGRIRSMGNDYLLYSLMDAIVDNYFNLIEIMGEKIENLEDSLFDHESNTEITQDIQDLKKEILKIRRAVFPLREVVNHLVKGEHPLLTEKTQLYLRDLYDHIIQTSENIELQREMIWGLMDMYMSTISNKMNEVMKVLTIIATVFIPLTFIAGIYGMNFKYMPELEYPYGYFILLGVMILIFIGMLFYFKRKKWF</sequence>
<comment type="caution">
    <text evidence="9">The sequence shown here is derived from an EMBL/GenBank/DDBJ whole genome shotgun (WGS) entry which is preliminary data.</text>
</comment>
<comment type="subcellular location">
    <subcellularLocation>
        <location evidence="1">Cell membrane</location>
        <topology evidence="1">Multi-pass membrane protein</topology>
    </subcellularLocation>
</comment>
<organism evidence="9">
    <name type="scientific">marine sediment metagenome</name>
    <dbReference type="NCBI Taxonomy" id="412755"/>
    <lineage>
        <taxon>unclassified sequences</taxon>
        <taxon>metagenomes</taxon>
        <taxon>ecological metagenomes</taxon>
    </lineage>
</organism>
<dbReference type="PANTHER" id="PTHR46494:SF1">
    <property type="entry name" value="CORA FAMILY METAL ION TRANSPORTER (EUROFUNG)"/>
    <property type="match status" value="1"/>
</dbReference>
<evidence type="ECO:0000256" key="1">
    <source>
        <dbReference type="ARBA" id="ARBA00004651"/>
    </source>
</evidence>
<dbReference type="InterPro" id="IPR002523">
    <property type="entry name" value="MgTranspt_CorA/ZnTranspt_ZntB"/>
</dbReference>
<dbReference type="Gene3D" id="3.30.460.20">
    <property type="entry name" value="CorA soluble domain-like"/>
    <property type="match status" value="1"/>
</dbReference>
<evidence type="ECO:0000256" key="8">
    <source>
        <dbReference type="SAM" id="Phobius"/>
    </source>
</evidence>
<feature type="transmembrane region" description="Helical" evidence="8">
    <location>
        <begin position="296"/>
        <end position="316"/>
    </location>
</feature>
<dbReference type="NCBIfam" id="TIGR00383">
    <property type="entry name" value="corA"/>
    <property type="match status" value="1"/>
</dbReference>
<dbReference type="GO" id="GO:0050897">
    <property type="term" value="F:cobalt ion binding"/>
    <property type="evidence" value="ECO:0007669"/>
    <property type="project" value="TreeGrafter"/>
</dbReference>
<dbReference type="GO" id="GO:0000287">
    <property type="term" value="F:magnesium ion binding"/>
    <property type="evidence" value="ECO:0007669"/>
    <property type="project" value="TreeGrafter"/>
</dbReference>
<dbReference type="InterPro" id="IPR004488">
    <property type="entry name" value="Mg/Co-transport_prot_CorA"/>
</dbReference>
<proteinExistence type="inferred from homology"/>
<keyword evidence="7 8" id="KW-0472">Membrane</keyword>
<dbReference type="GO" id="GO:0015095">
    <property type="term" value="F:magnesium ion transmembrane transporter activity"/>
    <property type="evidence" value="ECO:0007669"/>
    <property type="project" value="InterPro"/>
</dbReference>
<keyword evidence="3" id="KW-0813">Transport</keyword>
<dbReference type="InterPro" id="IPR045863">
    <property type="entry name" value="CorA_TM1_TM2"/>
</dbReference>
<dbReference type="EMBL" id="LAZR01011342">
    <property type="protein sequence ID" value="KKM62222.1"/>
    <property type="molecule type" value="Genomic_DNA"/>
</dbReference>
<evidence type="ECO:0000256" key="3">
    <source>
        <dbReference type="ARBA" id="ARBA00022448"/>
    </source>
</evidence>
<gene>
    <name evidence="9" type="ORF">LCGC14_1523850</name>
</gene>
<evidence type="ECO:0000256" key="7">
    <source>
        <dbReference type="ARBA" id="ARBA00023136"/>
    </source>
</evidence>
<accession>A0A0F9LYU9</accession>
<evidence type="ECO:0000256" key="4">
    <source>
        <dbReference type="ARBA" id="ARBA00022475"/>
    </source>
</evidence>
<dbReference type="CDD" id="cd12828">
    <property type="entry name" value="TmCorA-like_1"/>
    <property type="match status" value="1"/>
</dbReference>
<dbReference type="GO" id="GO:0005886">
    <property type="term" value="C:plasma membrane"/>
    <property type="evidence" value="ECO:0007669"/>
    <property type="project" value="UniProtKB-SubCell"/>
</dbReference>
<reference evidence="9" key="1">
    <citation type="journal article" date="2015" name="Nature">
        <title>Complex archaea that bridge the gap between prokaryotes and eukaryotes.</title>
        <authorList>
            <person name="Spang A."/>
            <person name="Saw J.H."/>
            <person name="Jorgensen S.L."/>
            <person name="Zaremba-Niedzwiedzka K."/>
            <person name="Martijn J."/>
            <person name="Lind A.E."/>
            <person name="van Eijk R."/>
            <person name="Schleper C."/>
            <person name="Guy L."/>
            <person name="Ettema T.J."/>
        </authorList>
    </citation>
    <scope>NUCLEOTIDE SEQUENCE</scope>
</reference>
<dbReference type="SUPFAM" id="SSF143865">
    <property type="entry name" value="CorA soluble domain-like"/>
    <property type="match status" value="1"/>
</dbReference>
<evidence type="ECO:0000256" key="5">
    <source>
        <dbReference type="ARBA" id="ARBA00022692"/>
    </source>
</evidence>
<dbReference type="InterPro" id="IPR045861">
    <property type="entry name" value="CorA_cytoplasmic_dom"/>
</dbReference>
<dbReference type="PANTHER" id="PTHR46494">
    <property type="entry name" value="CORA FAMILY METAL ION TRANSPORTER (EUROFUNG)"/>
    <property type="match status" value="1"/>
</dbReference>
<dbReference type="Pfam" id="PF01544">
    <property type="entry name" value="CorA"/>
    <property type="match status" value="1"/>
</dbReference>
<keyword evidence="5 8" id="KW-0812">Transmembrane</keyword>
<evidence type="ECO:0008006" key="10">
    <source>
        <dbReference type="Google" id="ProtNLM"/>
    </source>
</evidence>
<comment type="similarity">
    <text evidence="2">Belongs to the CorA metal ion transporter (MIT) (TC 1.A.35) family.</text>
</comment>